<dbReference type="GO" id="GO:0042586">
    <property type="term" value="F:peptide deformylase activity"/>
    <property type="evidence" value="ECO:0007669"/>
    <property type="project" value="UniProtKB-EC"/>
</dbReference>
<gene>
    <name evidence="2 3" type="primary">def</name>
    <name evidence="3" type="ORF">ACFPDQ_07005</name>
</gene>
<evidence type="ECO:0000313" key="4">
    <source>
        <dbReference type="Proteomes" id="UP001595926"/>
    </source>
</evidence>
<comment type="function">
    <text evidence="2">Removes the formyl group from the N-terminal Met of newly synthesized proteins. Requires at least a dipeptide for an efficient rate of reaction. N-terminal L-methionine is a prerequisite for activity but the enzyme has broad specificity at other positions.</text>
</comment>
<feature type="binding site" evidence="2">
    <location>
        <position position="136"/>
    </location>
    <ligand>
        <name>Fe cation</name>
        <dbReference type="ChEBI" id="CHEBI:24875"/>
    </ligand>
</feature>
<comment type="caution">
    <text evidence="3">The sequence shown here is derived from an EMBL/GenBank/DDBJ whole genome shotgun (WGS) entry which is preliminary data.</text>
</comment>
<dbReference type="HAMAP" id="MF_00163">
    <property type="entry name" value="Pep_deformylase"/>
    <property type="match status" value="1"/>
</dbReference>
<keyword evidence="2 3" id="KW-0378">Hydrolase</keyword>
<dbReference type="EC" id="3.5.1.88" evidence="2"/>
<protein>
    <recommendedName>
        <fullName evidence="2">Peptide deformylase</fullName>
        <shortName evidence="2">PDF</shortName>
        <ecNumber evidence="2">3.5.1.88</ecNumber>
    </recommendedName>
    <alternativeName>
        <fullName evidence="2">Polypeptide deformylase</fullName>
    </alternativeName>
</protein>
<dbReference type="InterPro" id="IPR023635">
    <property type="entry name" value="Peptide_deformylase"/>
</dbReference>
<comment type="catalytic activity">
    <reaction evidence="2">
        <text>N-terminal N-formyl-L-methionyl-[peptide] + H2O = N-terminal L-methionyl-[peptide] + formate</text>
        <dbReference type="Rhea" id="RHEA:24420"/>
        <dbReference type="Rhea" id="RHEA-COMP:10639"/>
        <dbReference type="Rhea" id="RHEA-COMP:10640"/>
        <dbReference type="ChEBI" id="CHEBI:15377"/>
        <dbReference type="ChEBI" id="CHEBI:15740"/>
        <dbReference type="ChEBI" id="CHEBI:49298"/>
        <dbReference type="ChEBI" id="CHEBI:64731"/>
        <dbReference type="EC" id="3.5.1.88"/>
    </reaction>
</comment>
<dbReference type="Pfam" id="PF01327">
    <property type="entry name" value="Pep_deformylase"/>
    <property type="match status" value="1"/>
</dbReference>
<comment type="similarity">
    <text evidence="1 2">Belongs to the polypeptide deformylase family.</text>
</comment>
<evidence type="ECO:0000256" key="1">
    <source>
        <dbReference type="ARBA" id="ARBA00010759"/>
    </source>
</evidence>
<feature type="binding site" evidence="2">
    <location>
        <position position="94"/>
    </location>
    <ligand>
        <name>Fe cation</name>
        <dbReference type="ChEBI" id="CHEBI:24875"/>
    </ligand>
</feature>
<keyword evidence="2" id="KW-0479">Metal-binding</keyword>
<keyword evidence="2" id="KW-0408">Iron</keyword>
<dbReference type="PANTHER" id="PTHR10458:SF22">
    <property type="entry name" value="PEPTIDE DEFORMYLASE"/>
    <property type="match status" value="1"/>
</dbReference>
<accession>A0ABV9TDU5</accession>
<keyword evidence="2" id="KW-0648">Protein biosynthesis</keyword>
<dbReference type="PRINTS" id="PR01576">
    <property type="entry name" value="PDEFORMYLASE"/>
</dbReference>
<dbReference type="NCBIfam" id="NF001159">
    <property type="entry name" value="PRK00150.1-3"/>
    <property type="match status" value="1"/>
</dbReference>
<evidence type="ECO:0000256" key="2">
    <source>
        <dbReference type="HAMAP-Rule" id="MF_00163"/>
    </source>
</evidence>
<dbReference type="CDD" id="cd00487">
    <property type="entry name" value="Pep_deformylase"/>
    <property type="match status" value="1"/>
</dbReference>
<dbReference type="RefSeq" id="WP_119331188.1">
    <property type="nucleotide sequence ID" value="NZ_JBHSJH010000003.1"/>
</dbReference>
<dbReference type="NCBIfam" id="TIGR00079">
    <property type="entry name" value="pept_deformyl"/>
    <property type="match status" value="1"/>
</dbReference>
<keyword evidence="4" id="KW-1185">Reference proteome</keyword>
<feature type="active site" evidence="2">
    <location>
        <position position="137"/>
    </location>
</feature>
<organism evidence="3 4">
    <name type="scientific">Pseudofrancisella aestuarii</name>
    <dbReference type="NCBI Taxonomy" id="2670347"/>
    <lineage>
        <taxon>Bacteria</taxon>
        <taxon>Pseudomonadati</taxon>
        <taxon>Pseudomonadota</taxon>
        <taxon>Gammaproteobacteria</taxon>
        <taxon>Thiotrichales</taxon>
        <taxon>Francisellaceae</taxon>
        <taxon>Pseudofrancisella</taxon>
    </lineage>
</organism>
<name>A0ABV9TDU5_9GAMM</name>
<sequence>MALEILEYPHPFLKEVAESISKEEINDSLREVFNEMAGLMDDARGVGLAAIQVGIKKRFFIMLDNIETDSPNIVVAINPEIIEKEGTIIDEEGCLSFPGVSAKVKRATKVKMKALNEFGEEYIVEKEGYLARCIQHEIDHLNGITYFDHLGPLKRQMIEKKYKKLMVTNSSS</sequence>
<evidence type="ECO:0000313" key="3">
    <source>
        <dbReference type="EMBL" id="MFC4892798.1"/>
    </source>
</evidence>
<dbReference type="Proteomes" id="UP001595926">
    <property type="component" value="Unassembled WGS sequence"/>
</dbReference>
<dbReference type="SUPFAM" id="SSF56420">
    <property type="entry name" value="Peptide deformylase"/>
    <property type="match status" value="1"/>
</dbReference>
<proteinExistence type="inferred from homology"/>
<dbReference type="InterPro" id="IPR036821">
    <property type="entry name" value="Peptide_deformylase_sf"/>
</dbReference>
<comment type="cofactor">
    <cofactor evidence="2">
        <name>Fe(2+)</name>
        <dbReference type="ChEBI" id="CHEBI:29033"/>
    </cofactor>
    <text evidence="2">Binds 1 Fe(2+) ion.</text>
</comment>
<dbReference type="EMBL" id="JBHSJH010000003">
    <property type="protein sequence ID" value="MFC4892798.1"/>
    <property type="molecule type" value="Genomic_DNA"/>
</dbReference>
<dbReference type="PIRSF" id="PIRSF004749">
    <property type="entry name" value="Pep_def"/>
    <property type="match status" value="1"/>
</dbReference>
<reference evidence="4" key="1">
    <citation type="journal article" date="2019" name="Int. J. Syst. Evol. Microbiol.">
        <title>The Global Catalogue of Microorganisms (GCM) 10K type strain sequencing project: providing services to taxonomists for standard genome sequencing and annotation.</title>
        <authorList>
            <consortium name="The Broad Institute Genomics Platform"/>
            <consortium name="The Broad Institute Genome Sequencing Center for Infectious Disease"/>
            <person name="Wu L."/>
            <person name="Ma J."/>
        </authorList>
    </citation>
    <scope>NUCLEOTIDE SEQUENCE [LARGE SCALE GENOMIC DNA]</scope>
    <source>
        <strain evidence="4">CGMCC 1.13718</strain>
    </source>
</reference>
<dbReference type="PANTHER" id="PTHR10458">
    <property type="entry name" value="PEPTIDE DEFORMYLASE"/>
    <property type="match status" value="1"/>
</dbReference>
<dbReference type="Gene3D" id="3.90.45.10">
    <property type="entry name" value="Peptide deformylase"/>
    <property type="match status" value="1"/>
</dbReference>
<feature type="binding site" evidence="2">
    <location>
        <position position="140"/>
    </location>
    <ligand>
        <name>Fe cation</name>
        <dbReference type="ChEBI" id="CHEBI:24875"/>
    </ligand>
</feature>